<proteinExistence type="predicted"/>
<evidence type="ECO:0000256" key="1">
    <source>
        <dbReference type="SAM" id="MobiDB-lite"/>
    </source>
</evidence>
<organism evidence="2 3">
    <name type="scientific">Portunus trituberculatus</name>
    <name type="common">Swimming crab</name>
    <name type="synonym">Neptunus trituberculatus</name>
    <dbReference type="NCBI Taxonomy" id="210409"/>
    <lineage>
        <taxon>Eukaryota</taxon>
        <taxon>Metazoa</taxon>
        <taxon>Ecdysozoa</taxon>
        <taxon>Arthropoda</taxon>
        <taxon>Crustacea</taxon>
        <taxon>Multicrustacea</taxon>
        <taxon>Malacostraca</taxon>
        <taxon>Eumalacostraca</taxon>
        <taxon>Eucarida</taxon>
        <taxon>Decapoda</taxon>
        <taxon>Pleocyemata</taxon>
        <taxon>Brachyura</taxon>
        <taxon>Eubrachyura</taxon>
        <taxon>Portunoidea</taxon>
        <taxon>Portunidae</taxon>
        <taxon>Portuninae</taxon>
        <taxon>Portunus</taxon>
    </lineage>
</organism>
<keyword evidence="3" id="KW-1185">Reference proteome</keyword>
<protein>
    <submittedName>
        <fullName evidence="2">Uncharacterized protein</fullName>
    </submittedName>
</protein>
<comment type="caution">
    <text evidence="2">The sequence shown here is derived from an EMBL/GenBank/DDBJ whole genome shotgun (WGS) entry which is preliminary data.</text>
</comment>
<feature type="region of interest" description="Disordered" evidence="1">
    <location>
        <begin position="34"/>
        <end position="59"/>
    </location>
</feature>
<dbReference type="AlphaFoldDB" id="A0A5B7DP93"/>
<gene>
    <name evidence="2" type="ORF">E2C01_015830</name>
</gene>
<dbReference type="EMBL" id="VSRR010001128">
    <property type="protein sequence ID" value="MPC22803.1"/>
    <property type="molecule type" value="Genomic_DNA"/>
</dbReference>
<evidence type="ECO:0000313" key="2">
    <source>
        <dbReference type="EMBL" id="MPC22803.1"/>
    </source>
</evidence>
<reference evidence="2 3" key="1">
    <citation type="submission" date="2019-05" db="EMBL/GenBank/DDBJ databases">
        <title>Another draft genome of Portunus trituberculatus and its Hox gene families provides insights of decapod evolution.</title>
        <authorList>
            <person name="Jeong J.-H."/>
            <person name="Song I."/>
            <person name="Kim S."/>
            <person name="Choi T."/>
            <person name="Kim D."/>
            <person name="Ryu S."/>
            <person name="Kim W."/>
        </authorList>
    </citation>
    <scope>NUCLEOTIDE SEQUENCE [LARGE SCALE GENOMIC DNA]</scope>
    <source>
        <tissue evidence="2">Muscle</tissue>
    </source>
</reference>
<sequence>MFGGGSGCVHGFGGASFTIRKHVLLGAAMHHRNSFSTPLPDNDPPVPHQRSARRSEKHPLVHTVTLPPDETRSHLWVHGACQQVMADAARRRWTRGVRQGHEQRGVWMMCAACLMARLAPGTVALSPGPLSSPLRPLVSAWVNNSRSVGR</sequence>
<name>A0A5B7DP93_PORTR</name>
<evidence type="ECO:0000313" key="3">
    <source>
        <dbReference type="Proteomes" id="UP000324222"/>
    </source>
</evidence>
<accession>A0A5B7DP93</accession>
<dbReference type="Proteomes" id="UP000324222">
    <property type="component" value="Unassembled WGS sequence"/>
</dbReference>